<accession>A0ABT5AZ64</accession>
<evidence type="ECO:0000313" key="4">
    <source>
        <dbReference type="Proteomes" id="UP001217838"/>
    </source>
</evidence>
<evidence type="ECO:0000259" key="2">
    <source>
        <dbReference type="Pfam" id="PF20032"/>
    </source>
</evidence>
<name>A0ABT5AZ64_9BACT</name>
<feature type="signal peptide" evidence="1">
    <location>
        <begin position="1"/>
        <end position="25"/>
    </location>
</feature>
<organism evidence="3 4">
    <name type="scientific">Nannocystis radixulma</name>
    <dbReference type="NCBI Taxonomy" id="2995305"/>
    <lineage>
        <taxon>Bacteria</taxon>
        <taxon>Pseudomonadati</taxon>
        <taxon>Myxococcota</taxon>
        <taxon>Polyangia</taxon>
        <taxon>Nannocystales</taxon>
        <taxon>Nannocystaceae</taxon>
        <taxon>Nannocystis</taxon>
    </lineage>
</organism>
<protein>
    <submittedName>
        <fullName evidence="3">ADYC domain-containing protein</fullName>
    </submittedName>
</protein>
<dbReference type="Pfam" id="PF20032">
    <property type="entry name" value="ADYC"/>
    <property type="match status" value="1"/>
</dbReference>
<dbReference type="Proteomes" id="UP001217838">
    <property type="component" value="Unassembled WGS sequence"/>
</dbReference>
<gene>
    <name evidence="3" type="ORF">POL58_05210</name>
</gene>
<keyword evidence="4" id="KW-1185">Reference proteome</keyword>
<feature type="domain" description="ADYC" evidence="2">
    <location>
        <begin position="116"/>
        <end position="296"/>
    </location>
</feature>
<dbReference type="InterPro" id="IPR045426">
    <property type="entry name" value="ADYC"/>
</dbReference>
<evidence type="ECO:0000313" key="3">
    <source>
        <dbReference type="EMBL" id="MDC0667123.1"/>
    </source>
</evidence>
<comment type="caution">
    <text evidence="3">The sequence shown here is derived from an EMBL/GenBank/DDBJ whole genome shotgun (WGS) entry which is preliminary data.</text>
</comment>
<sequence length="326" mass="35063">MHSVSSRLRSWLPVFALAFAGLAGCDEPAEFAGDEPVSLRPGGGYGCTQCSVNSPTVNDALITELNLDGVANSSGVTFVDIFNPANGLHYKPDMNPSRDELIARNMNNPQQVVYTGPQLVGKVLSLMTPNGPVQLRIVGFDGQVPSWAAGGGFVNAYRMQYNDVDNVSQPVCPNTSDEHKDLVTLIHGETYDRETNEITPAQGRWFTIACVAEGAYKMKMMDYAPSGLRRANLEQRKATLRMVTADYCGDGTPYTVDGTPVAWRNANGSITPGVAETSLEAKWGPNGALCLDDPRYADPASIHCQIPACDGDGAFGPGIEWRTMLP</sequence>
<proteinExistence type="predicted"/>
<dbReference type="RefSeq" id="WP_271995025.1">
    <property type="nucleotide sequence ID" value="NZ_JAQNDN010000001.1"/>
</dbReference>
<dbReference type="EMBL" id="JAQNDN010000001">
    <property type="protein sequence ID" value="MDC0667123.1"/>
    <property type="molecule type" value="Genomic_DNA"/>
</dbReference>
<keyword evidence="1" id="KW-0732">Signal</keyword>
<reference evidence="3 4" key="1">
    <citation type="submission" date="2022-11" db="EMBL/GenBank/DDBJ databases">
        <title>Minimal conservation of predation-associated metabolite biosynthetic gene clusters underscores biosynthetic potential of Myxococcota including descriptions for ten novel species: Archangium lansinium sp. nov., Myxococcus landrumus sp. nov., Nannocystis bai.</title>
        <authorList>
            <person name="Ahearne A."/>
            <person name="Stevens C."/>
            <person name="Dowd S."/>
        </authorList>
    </citation>
    <scope>NUCLEOTIDE SEQUENCE [LARGE SCALE GENOMIC DNA]</scope>
    <source>
        <strain evidence="3 4">NCELM</strain>
    </source>
</reference>
<evidence type="ECO:0000256" key="1">
    <source>
        <dbReference type="SAM" id="SignalP"/>
    </source>
</evidence>
<feature type="chain" id="PRO_5046626034" evidence="1">
    <location>
        <begin position="26"/>
        <end position="326"/>
    </location>
</feature>
<dbReference type="PROSITE" id="PS51257">
    <property type="entry name" value="PROKAR_LIPOPROTEIN"/>
    <property type="match status" value="1"/>
</dbReference>